<sequence length="36" mass="4014">MREILIQQKCVEALKGEAQMPAHLSAAEKTEMNDKA</sequence>
<proteinExistence type="predicted"/>
<feature type="non-terminal residue" evidence="1">
    <location>
        <position position="36"/>
    </location>
</feature>
<dbReference type="AlphaFoldDB" id="A0A392PL04"/>
<accession>A0A392PL04</accession>
<name>A0A392PL04_9FABA</name>
<organism evidence="1 2">
    <name type="scientific">Trifolium medium</name>
    <dbReference type="NCBI Taxonomy" id="97028"/>
    <lineage>
        <taxon>Eukaryota</taxon>
        <taxon>Viridiplantae</taxon>
        <taxon>Streptophyta</taxon>
        <taxon>Embryophyta</taxon>
        <taxon>Tracheophyta</taxon>
        <taxon>Spermatophyta</taxon>
        <taxon>Magnoliopsida</taxon>
        <taxon>eudicotyledons</taxon>
        <taxon>Gunneridae</taxon>
        <taxon>Pentapetalae</taxon>
        <taxon>rosids</taxon>
        <taxon>fabids</taxon>
        <taxon>Fabales</taxon>
        <taxon>Fabaceae</taxon>
        <taxon>Papilionoideae</taxon>
        <taxon>50 kb inversion clade</taxon>
        <taxon>NPAAA clade</taxon>
        <taxon>Hologalegina</taxon>
        <taxon>IRL clade</taxon>
        <taxon>Trifolieae</taxon>
        <taxon>Trifolium</taxon>
    </lineage>
</organism>
<evidence type="ECO:0000313" key="2">
    <source>
        <dbReference type="Proteomes" id="UP000265520"/>
    </source>
</evidence>
<dbReference type="Proteomes" id="UP000265520">
    <property type="component" value="Unassembled WGS sequence"/>
</dbReference>
<evidence type="ECO:0000313" key="1">
    <source>
        <dbReference type="EMBL" id="MCI12761.1"/>
    </source>
</evidence>
<protein>
    <submittedName>
        <fullName evidence="1">Uncharacterized protein</fullName>
    </submittedName>
</protein>
<comment type="caution">
    <text evidence="1">The sequence shown here is derived from an EMBL/GenBank/DDBJ whole genome shotgun (WGS) entry which is preliminary data.</text>
</comment>
<dbReference type="EMBL" id="LXQA010085472">
    <property type="protein sequence ID" value="MCI12761.1"/>
    <property type="molecule type" value="Genomic_DNA"/>
</dbReference>
<keyword evidence="2" id="KW-1185">Reference proteome</keyword>
<reference evidence="1 2" key="1">
    <citation type="journal article" date="2018" name="Front. Plant Sci.">
        <title>Red Clover (Trifolium pratense) and Zigzag Clover (T. medium) - A Picture of Genomic Similarities and Differences.</title>
        <authorList>
            <person name="Dluhosova J."/>
            <person name="Istvanek J."/>
            <person name="Nedelnik J."/>
            <person name="Repkova J."/>
        </authorList>
    </citation>
    <scope>NUCLEOTIDE SEQUENCE [LARGE SCALE GENOMIC DNA]</scope>
    <source>
        <strain evidence="2">cv. 10/8</strain>
        <tissue evidence="1">Leaf</tissue>
    </source>
</reference>